<organism evidence="2 3">
    <name type="scientific">Coraliomargarita sinensis</name>
    <dbReference type="NCBI Taxonomy" id="2174842"/>
    <lineage>
        <taxon>Bacteria</taxon>
        <taxon>Pseudomonadati</taxon>
        <taxon>Verrucomicrobiota</taxon>
        <taxon>Opitutia</taxon>
        <taxon>Puniceicoccales</taxon>
        <taxon>Coraliomargaritaceae</taxon>
        <taxon>Coraliomargarita</taxon>
    </lineage>
</organism>
<evidence type="ECO:0000313" key="2">
    <source>
        <dbReference type="EMBL" id="PXA05507.1"/>
    </source>
</evidence>
<keyword evidence="1 2" id="KW-0378">Hydrolase</keyword>
<dbReference type="EMBL" id="QHJQ01000001">
    <property type="protein sequence ID" value="PXA05507.1"/>
    <property type="molecule type" value="Genomic_DNA"/>
</dbReference>
<dbReference type="AlphaFoldDB" id="A0A317ZMU3"/>
<dbReference type="NCBIfam" id="NF010200">
    <property type="entry name" value="PRK13674.1-1"/>
    <property type="match status" value="1"/>
</dbReference>
<dbReference type="Proteomes" id="UP000247099">
    <property type="component" value="Unassembled WGS sequence"/>
</dbReference>
<dbReference type="InParanoid" id="A0A317ZMU3"/>
<dbReference type="GO" id="GO:0003934">
    <property type="term" value="F:GTP cyclohydrolase I activity"/>
    <property type="evidence" value="ECO:0007669"/>
    <property type="project" value="InterPro"/>
</dbReference>
<evidence type="ECO:0000313" key="3">
    <source>
        <dbReference type="Proteomes" id="UP000247099"/>
    </source>
</evidence>
<gene>
    <name evidence="2" type="ORF">DDZ13_01150</name>
</gene>
<protein>
    <submittedName>
        <fullName evidence="2">GTP cyclohydrolase I FolE2</fullName>
    </submittedName>
</protein>
<dbReference type="RefSeq" id="WP_110129586.1">
    <property type="nucleotide sequence ID" value="NZ_QHJQ01000001.1"/>
</dbReference>
<reference evidence="2 3" key="1">
    <citation type="submission" date="2018-05" db="EMBL/GenBank/DDBJ databases">
        <title>Coraliomargarita sinensis sp. nov., isolated from a marine solar saltern.</title>
        <authorList>
            <person name="Zhou L.Y."/>
        </authorList>
    </citation>
    <scope>NUCLEOTIDE SEQUENCE [LARGE SCALE GENOMIC DNA]</scope>
    <source>
        <strain evidence="2 3">WN38</strain>
    </source>
</reference>
<comment type="caution">
    <text evidence="2">The sequence shown here is derived from an EMBL/GenBank/DDBJ whole genome shotgun (WGS) entry which is preliminary data.</text>
</comment>
<sequence length="326" mass="37104">MSSDNSQSSRDQLDQPRAQPSKFYDKNFVLSDAYRAGLPDMQNADALEIYGANVPILKVGISNFRLPLRYITSSSDTHTLETSVTGTVSLEANQKGINMSRIMRVFYDFEDRIFTPDLLREVLTEYKKQIHAHRAQLRLDFEYPIMKSSLRSGLQGWQYYRSGFEGKIDELNRFRKYIHFDFIYSSACPCSSELSEHARESRDVYGIPHSQRSTARVSVEIADGQHLSIEELQAICLEALQTETQVMVKREDEQAFAEMNGAFTKFVEDAARLLYEQLDAEPKIVDFQVACAHLESLHSHDAVAVINKGVPGGFTGQFDDFKSLIR</sequence>
<proteinExistence type="predicted"/>
<dbReference type="Pfam" id="PF02649">
    <property type="entry name" value="GCHY-1"/>
    <property type="match status" value="1"/>
</dbReference>
<dbReference type="PANTHER" id="PTHR36445:SF1">
    <property type="entry name" value="GTP CYCLOHYDROLASE MPTA"/>
    <property type="match status" value="1"/>
</dbReference>
<accession>A0A317ZMU3</accession>
<dbReference type="Gene3D" id="3.10.270.10">
    <property type="entry name" value="Urate Oxidase"/>
    <property type="match status" value="1"/>
</dbReference>
<dbReference type="InterPro" id="IPR003801">
    <property type="entry name" value="GTP_cyclohydrolase_FolE2/MptA"/>
</dbReference>
<evidence type="ECO:0000256" key="1">
    <source>
        <dbReference type="ARBA" id="ARBA00022801"/>
    </source>
</evidence>
<dbReference type="OrthoDB" id="9774824at2"/>
<keyword evidence="3" id="KW-1185">Reference proteome</keyword>
<dbReference type="PANTHER" id="PTHR36445">
    <property type="entry name" value="GTP CYCLOHYDROLASE MPTA"/>
    <property type="match status" value="1"/>
</dbReference>
<name>A0A317ZMU3_9BACT</name>